<dbReference type="Proteomes" id="UP001283341">
    <property type="component" value="Unassembled WGS sequence"/>
</dbReference>
<dbReference type="EMBL" id="JAUEDM010000002">
    <property type="protein sequence ID" value="KAK3325931.1"/>
    <property type="molecule type" value="Genomic_DNA"/>
</dbReference>
<feature type="compositionally biased region" description="Acidic residues" evidence="2">
    <location>
        <begin position="155"/>
        <end position="170"/>
    </location>
</feature>
<organism evidence="4 5">
    <name type="scientific">Apodospora peruviana</name>
    <dbReference type="NCBI Taxonomy" id="516989"/>
    <lineage>
        <taxon>Eukaryota</taxon>
        <taxon>Fungi</taxon>
        <taxon>Dikarya</taxon>
        <taxon>Ascomycota</taxon>
        <taxon>Pezizomycotina</taxon>
        <taxon>Sordariomycetes</taxon>
        <taxon>Sordariomycetidae</taxon>
        <taxon>Sordariales</taxon>
        <taxon>Lasiosphaeriaceae</taxon>
        <taxon>Apodospora</taxon>
    </lineage>
</organism>
<evidence type="ECO:0000256" key="1">
    <source>
        <dbReference type="PROSITE-ProRule" id="PRU00042"/>
    </source>
</evidence>
<evidence type="ECO:0000259" key="3">
    <source>
        <dbReference type="PROSITE" id="PS50157"/>
    </source>
</evidence>
<gene>
    <name evidence="4" type="ORF">B0H66DRAFT_549782</name>
</gene>
<dbReference type="PROSITE" id="PS50157">
    <property type="entry name" value="ZINC_FINGER_C2H2_2"/>
    <property type="match status" value="1"/>
</dbReference>
<name>A0AAE0IIV8_9PEZI</name>
<feature type="region of interest" description="Disordered" evidence="2">
    <location>
        <begin position="137"/>
        <end position="172"/>
    </location>
</feature>
<reference evidence="4" key="2">
    <citation type="submission" date="2023-06" db="EMBL/GenBank/DDBJ databases">
        <authorList>
            <consortium name="Lawrence Berkeley National Laboratory"/>
            <person name="Haridas S."/>
            <person name="Hensen N."/>
            <person name="Bonometti L."/>
            <person name="Westerberg I."/>
            <person name="Brannstrom I.O."/>
            <person name="Guillou S."/>
            <person name="Cros-Aarteil S."/>
            <person name="Calhoun S."/>
            <person name="Kuo A."/>
            <person name="Mondo S."/>
            <person name="Pangilinan J."/>
            <person name="Riley R."/>
            <person name="Labutti K."/>
            <person name="Andreopoulos B."/>
            <person name="Lipzen A."/>
            <person name="Chen C."/>
            <person name="Yanf M."/>
            <person name="Daum C."/>
            <person name="Ng V."/>
            <person name="Clum A."/>
            <person name="Steindorff A."/>
            <person name="Ohm R."/>
            <person name="Martin F."/>
            <person name="Silar P."/>
            <person name="Natvig D."/>
            <person name="Lalanne C."/>
            <person name="Gautier V."/>
            <person name="Ament-Velasquez S.L."/>
            <person name="Kruys A."/>
            <person name="Hutchinson M.I."/>
            <person name="Powell A.J."/>
            <person name="Barry K."/>
            <person name="Miller A.N."/>
            <person name="Grigoriev I.V."/>
            <person name="Debuchy R."/>
            <person name="Gladieux P."/>
            <person name="Thoren M.H."/>
            <person name="Johannesson H."/>
        </authorList>
    </citation>
    <scope>NUCLEOTIDE SEQUENCE</scope>
    <source>
        <strain evidence="4">CBS 118394</strain>
    </source>
</reference>
<comment type="caution">
    <text evidence="4">The sequence shown here is derived from an EMBL/GenBank/DDBJ whole genome shotgun (WGS) entry which is preliminary data.</text>
</comment>
<evidence type="ECO:0000256" key="2">
    <source>
        <dbReference type="SAM" id="MobiDB-lite"/>
    </source>
</evidence>
<feature type="compositionally biased region" description="Polar residues" evidence="2">
    <location>
        <begin position="19"/>
        <end position="33"/>
    </location>
</feature>
<keyword evidence="5" id="KW-1185">Reference proteome</keyword>
<keyword evidence="1" id="KW-0863">Zinc-finger</keyword>
<feature type="compositionally biased region" description="Basic and acidic residues" evidence="2">
    <location>
        <begin position="202"/>
        <end position="212"/>
    </location>
</feature>
<reference evidence="4" key="1">
    <citation type="journal article" date="2023" name="Mol. Phylogenet. Evol.">
        <title>Genome-scale phylogeny and comparative genomics of the fungal order Sordariales.</title>
        <authorList>
            <person name="Hensen N."/>
            <person name="Bonometti L."/>
            <person name="Westerberg I."/>
            <person name="Brannstrom I.O."/>
            <person name="Guillou S."/>
            <person name="Cros-Aarteil S."/>
            <person name="Calhoun S."/>
            <person name="Haridas S."/>
            <person name="Kuo A."/>
            <person name="Mondo S."/>
            <person name="Pangilinan J."/>
            <person name="Riley R."/>
            <person name="LaButti K."/>
            <person name="Andreopoulos B."/>
            <person name="Lipzen A."/>
            <person name="Chen C."/>
            <person name="Yan M."/>
            <person name="Daum C."/>
            <person name="Ng V."/>
            <person name="Clum A."/>
            <person name="Steindorff A."/>
            <person name="Ohm R.A."/>
            <person name="Martin F."/>
            <person name="Silar P."/>
            <person name="Natvig D.O."/>
            <person name="Lalanne C."/>
            <person name="Gautier V."/>
            <person name="Ament-Velasquez S.L."/>
            <person name="Kruys A."/>
            <person name="Hutchinson M.I."/>
            <person name="Powell A.J."/>
            <person name="Barry K."/>
            <person name="Miller A.N."/>
            <person name="Grigoriev I.V."/>
            <person name="Debuchy R."/>
            <person name="Gladieux P."/>
            <person name="Hiltunen Thoren M."/>
            <person name="Johannesson H."/>
        </authorList>
    </citation>
    <scope>NUCLEOTIDE SEQUENCE</scope>
    <source>
        <strain evidence="4">CBS 118394</strain>
    </source>
</reference>
<evidence type="ECO:0000313" key="4">
    <source>
        <dbReference type="EMBL" id="KAK3325931.1"/>
    </source>
</evidence>
<dbReference type="Gene3D" id="3.30.160.60">
    <property type="entry name" value="Classic Zinc Finger"/>
    <property type="match status" value="1"/>
</dbReference>
<dbReference type="InterPro" id="IPR013087">
    <property type="entry name" value="Znf_C2H2_type"/>
</dbReference>
<feature type="region of interest" description="Disordered" evidence="2">
    <location>
        <begin position="1"/>
        <end position="55"/>
    </location>
</feature>
<evidence type="ECO:0000313" key="5">
    <source>
        <dbReference type="Proteomes" id="UP001283341"/>
    </source>
</evidence>
<feature type="domain" description="C2H2-type" evidence="3">
    <location>
        <begin position="172"/>
        <end position="207"/>
    </location>
</feature>
<keyword evidence="1" id="KW-0479">Metal-binding</keyword>
<proteinExistence type="predicted"/>
<dbReference type="GO" id="GO:0008270">
    <property type="term" value="F:zinc ion binding"/>
    <property type="evidence" value="ECO:0007669"/>
    <property type="project" value="UniProtKB-KW"/>
</dbReference>
<accession>A0AAE0IIV8</accession>
<sequence length="223" mass="25640">MNTYFRQGLTRLTRPASPFSRQHSWDSTASTLLPSDDNDDNVTTVDEPPPDNSKDSFRHYHYAGIPEATPAIINLPSARKVAIDRQQQPTTTNLRRRHPAARTKPPVIVRCEACDFNPDPGPDQQKKLARHNLTRKHRQKITGRSPCSISLKEIPEDEGEDAEKTEEEEERFQCTFSFEDGSVCEKSFNRKDNLQQHVKRKHESDGGAEMRHRAVKRRRVDRT</sequence>
<protein>
    <recommendedName>
        <fullName evidence="3">C2H2-type domain-containing protein</fullName>
    </recommendedName>
</protein>
<keyword evidence="1" id="KW-0862">Zinc</keyword>
<dbReference type="AlphaFoldDB" id="A0AAE0IIV8"/>
<feature type="compositionally biased region" description="Basic residues" evidence="2">
    <location>
        <begin position="213"/>
        <end position="223"/>
    </location>
</feature>
<feature type="region of interest" description="Disordered" evidence="2">
    <location>
        <begin position="190"/>
        <end position="223"/>
    </location>
</feature>